<proteinExistence type="inferred from homology"/>
<dbReference type="InterPro" id="IPR014284">
    <property type="entry name" value="RNA_pol_sigma-70_dom"/>
</dbReference>
<feature type="domain" description="RNA polymerase sigma-70 region 2" evidence="5">
    <location>
        <begin position="17"/>
        <end position="81"/>
    </location>
</feature>
<keyword evidence="4" id="KW-0804">Transcription</keyword>
<feature type="domain" description="RNA polymerase sigma factor 70 region 4 type 2" evidence="6">
    <location>
        <begin position="112"/>
        <end position="160"/>
    </location>
</feature>
<dbReference type="CDD" id="cd06171">
    <property type="entry name" value="Sigma70_r4"/>
    <property type="match status" value="1"/>
</dbReference>
<evidence type="ECO:0000259" key="5">
    <source>
        <dbReference type="Pfam" id="PF04542"/>
    </source>
</evidence>
<dbReference type="AlphaFoldDB" id="A0A554VLN3"/>
<dbReference type="Pfam" id="PF04542">
    <property type="entry name" value="Sigma70_r2"/>
    <property type="match status" value="1"/>
</dbReference>
<dbReference type="InterPro" id="IPR013324">
    <property type="entry name" value="RNA_pol_sigma_r3/r4-like"/>
</dbReference>
<evidence type="ECO:0000313" key="8">
    <source>
        <dbReference type="Proteomes" id="UP000318833"/>
    </source>
</evidence>
<dbReference type="PANTHER" id="PTHR43133">
    <property type="entry name" value="RNA POLYMERASE ECF-TYPE SIGMA FACTO"/>
    <property type="match status" value="1"/>
</dbReference>
<comment type="similarity">
    <text evidence="1">Belongs to the sigma-70 factor family. ECF subfamily.</text>
</comment>
<dbReference type="GO" id="GO:0016987">
    <property type="term" value="F:sigma factor activity"/>
    <property type="evidence" value="ECO:0007669"/>
    <property type="project" value="UniProtKB-KW"/>
</dbReference>
<evidence type="ECO:0000256" key="4">
    <source>
        <dbReference type="ARBA" id="ARBA00023163"/>
    </source>
</evidence>
<dbReference type="SUPFAM" id="SSF88946">
    <property type="entry name" value="Sigma2 domain of RNA polymerase sigma factors"/>
    <property type="match status" value="1"/>
</dbReference>
<dbReference type="GO" id="GO:0006352">
    <property type="term" value="P:DNA-templated transcription initiation"/>
    <property type="evidence" value="ECO:0007669"/>
    <property type="project" value="InterPro"/>
</dbReference>
<evidence type="ECO:0000256" key="3">
    <source>
        <dbReference type="ARBA" id="ARBA00023082"/>
    </source>
</evidence>
<dbReference type="PANTHER" id="PTHR43133:SF46">
    <property type="entry name" value="RNA POLYMERASE SIGMA-70 FACTOR ECF SUBFAMILY"/>
    <property type="match status" value="1"/>
</dbReference>
<evidence type="ECO:0000256" key="2">
    <source>
        <dbReference type="ARBA" id="ARBA00023015"/>
    </source>
</evidence>
<dbReference type="GO" id="GO:0003677">
    <property type="term" value="F:DNA binding"/>
    <property type="evidence" value="ECO:0007669"/>
    <property type="project" value="InterPro"/>
</dbReference>
<gene>
    <name evidence="7" type="ORF">FOF46_10250</name>
</gene>
<name>A0A554VLN3_9FLAO</name>
<dbReference type="InterPro" id="IPR036388">
    <property type="entry name" value="WH-like_DNA-bd_sf"/>
</dbReference>
<organism evidence="7 8">
    <name type="scientific">Aquimarina algiphila</name>
    <dbReference type="NCBI Taxonomy" id="2047982"/>
    <lineage>
        <taxon>Bacteria</taxon>
        <taxon>Pseudomonadati</taxon>
        <taxon>Bacteroidota</taxon>
        <taxon>Flavobacteriia</taxon>
        <taxon>Flavobacteriales</taxon>
        <taxon>Flavobacteriaceae</taxon>
        <taxon>Aquimarina</taxon>
    </lineage>
</organism>
<dbReference type="EMBL" id="VLNR01000017">
    <property type="protein sequence ID" value="TSE09052.1"/>
    <property type="molecule type" value="Genomic_DNA"/>
</dbReference>
<protein>
    <submittedName>
        <fullName evidence="7">Sigma-70 family RNA polymerase sigma factor</fullName>
    </submittedName>
</protein>
<dbReference type="Proteomes" id="UP000318833">
    <property type="component" value="Unassembled WGS sequence"/>
</dbReference>
<dbReference type="InterPro" id="IPR007627">
    <property type="entry name" value="RNA_pol_sigma70_r2"/>
</dbReference>
<dbReference type="OrthoDB" id="659855at2"/>
<keyword evidence="3" id="KW-0731">Sigma factor</keyword>
<reference evidence="7 8" key="1">
    <citation type="submission" date="2019-07" db="EMBL/GenBank/DDBJ databases">
        <title>The draft genome sequence of Aquimarina algiphila M91.</title>
        <authorList>
            <person name="Meng X."/>
        </authorList>
    </citation>
    <scope>NUCLEOTIDE SEQUENCE [LARGE SCALE GENOMIC DNA]</scope>
    <source>
        <strain evidence="7 8">M91</strain>
    </source>
</reference>
<dbReference type="InterPro" id="IPR013249">
    <property type="entry name" value="RNA_pol_sigma70_r4_t2"/>
</dbReference>
<evidence type="ECO:0000259" key="6">
    <source>
        <dbReference type="Pfam" id="PF08281"/>
    </source>
</evidence>
<accession>A0A554VLN3</accession>
<dbReference type="Pfam" id="PF08281">
    <property type="entry name" value="Sigma70_r4_2"/>
    <property type="match status" value="1"/>
</dbReference>
<dbReference type="InterPro" id="IPR013325">
    <property type="entry name" value="RNA_pol_sigma_r2"/>
</dbReference>
<keyword evidence="2" id="KW-0805">Transcription regulation</keyword>
<sequence>MPEKVISVCEEKIYEQLYREHAEKICYYLYYKYGDMEKAQDIVQDSFAKLWINCSKILFGAAKSFLYKIANNASINAIVHQKTVLKYQEIEQKTYTNESPEFQMEEKEFMHRLNMAISGLKEGQREVFLLNRIEKKTYKEIAEMLGISVKAVEKRMHLALVILRKKIKTPNL</sequence>
<dbReference type="Gene3D" id="1.10.10.10">
    <property type="entry name" value="Winged helix-like DNA-binding domain superfamily/Winged helix DNA-binding domain"/>
    <property type="match status" value="1"/>
</dbReference>
<dbReference type="Gene3D" id="1.10.1740.10">
    <property type="match status" value="1"/>
</dbReference>
<keyword evidence="8" id="KW-1185">Reference proteome</keyword>
<dbReference type="InterPro" id="IPR039425">
    <property type="entry name" value="RNA_pol_sigma-70-like"/>
</dbReference>
<dbReference type="NCBIfam" id="TIGR02937">
    <property type="entry name" value="sigma70-ECF"/>
    <property type="match status" value="1"/>
</dbReference>
<dbReference type="SUPFAM" id="SSF88659">
    <property type="entry name" value="Sigma3 and sigma4 domains of RNA polymerase sigma factors"/>
    <property type="match status" value="1"/>
</dbReference>
<dbReference type="RefSeq" id="WP_109438469.1">
    <property type="nucleotide sequence ID" value="NZ_CANLFO010000021.1"/>
</dbReference>
<comment type="caution">
    <text evidence="7">The sequence shown here is derived from an EMBL/GenBank/DDBJ whole genome shotgun (WGS) entry which is preliminary data.</text>
</comment>
<evidence type="ECO:0000256" key="1">
    <source>
        <dbReference type="ARBA" id="ARBA00010641"/>
    </source>
</evidence>
<evidence type="ECO:0000313" key="7">
    <source>
        <dbReference type="EMBL" id="TSE09052.1"/>
    </source>
</evidence>